<dbReference type="AlphaFoldDB" id="A0A1E4T0Q4"/>
<evidence type="ECO:0000313" key="4">
    <source>
        <dbReference type="EMBL" id="ODV85292.1"/>
    </source>
</evidence>
<name>A0A1E4T0Q4_9ASCO</name>
<feature type="domain" description="RING-type" evidence="3">
    <location>
        <begin position="77"/>
        <end position="136"/>
    </location>
</feature>
<proteinExistence type="predicted"/>
<keyword evidence="5" id="KW-1185">Reference proteome</keyword>
<dbReference type="SUPFAM" id="SSF50729">
    <property type="entry name" value="PH domain-like"/>
    <property type="match status" value="1"/>
</dbReference>
<accession>A0A1E4T0Q4</accession>
<sequence>MKFQSSEDFSNSIQQRASIENLRKDQDDISETTSVSSSSSSSSYKYSSDTRSTFTTPRQDSSVSDRKKTQILSEEWCCFCEEPLSNIFEGESLVDLSCGHHSHLECCTELLSFNMTHSISDYGDLSEGSNIFCPLCGVANVWKDEYTRDEIIKSQLLHSQPNILFEDMFLEKSPSITISQFVNTPLVATSTPIDPLTPSEQIGMESEAYKAQLKLSVPKRFCDATSLGESPTSKRLPLRENSPMVSTFPSSSLAGKADSTITPHFSFNFDSLFGAKAEMVPEYSKIIFPSESSIGEHYDLSCVLNIKSSDYEPSLSSLPENKYSEILESKLQITKELIQGFERNIDNKKDLDVANLGELILFDYMQSVSVGSSSYELCQAFLFENCLLILDGFGNKVLQSIDIKKQFSSVFGDPKDELITISLASLKLHEIIMSSENKVIQNKWVKQLTRVLKEKKRVNSVVSAKSLSDSISSIHSIGSPYSSFNNQSFQSIAKNVPLIQMSTNAWGLLAHNESLIPPDVLKFSKLVSKGLDLPTEFMKRQITRPDATPLSLILAIPVVNSADYYLDDEEFTSEIKNFVSNVLKSLNPEDKLGLVFVGNKPESSRLGNYYGCATSSWENWEQIIDSIECYTPEGDEEYLSSAWENALKYIQLLSVTCFGVEDAINHAKSIRAVVLVSTNIMEDLHNTEEIRLKDNTDVPHTKEQNSSVSRMATKICKDYSAQFHSVLLADEYRYSPSELVSHFKAITCSQNADSPQLNIKQHLALEFDHLNELLIKLIDKFHNVTVSKLTSTLKMAKGVELIQFEGEERASSNNSTSDVLNIEYNNIEIGFNRSLMLKLRINLRLIPLSSIKEGCIIDLLENTTSIQSTWSPPLKKETTTVCKETFSIKLSINRSNSISSTQPLSFLISNQEKDSAEELELSILPRLSAVKDAAFVERKIEMLIIDAFKKEILSESNFTHVVKDKIKASLNNLSTEIWNLVKSCNNSNTSNITKHNIKSWSEELIDLLSEVADGYSMRNYHLSNYMAVAKYFELL</sequence>
<keyword evidence="1" id="KW-0479">Metal-binding</keyword>
<dbReference type="GO" id="GO:0008270">
    <property type="term" value="F:zinc ion binding"/>
    <property type="evidence" value="ECO:0007669"/>
    <property type="project" value="UniProtKB-KW"/>
</dbReference>
<evidence type="ECO:0000256" key="2">
    <source>
        <dbReference type="SAM" id="MobiDB-lite"/>
    </source>
</evidence>
<keyword evidence="1" id="KW-0862">Zinc</keyword>
<dbReference type="EMBL" id="KV453853">
    <property type="protein sequence ID" value="ODV85292.1"/>
    <property type="molecule type" value="Genomic_DNA"/>
</dbReference>
<feature type="compositionally biased region" description="Low complexity" evidence="2">
    <location>
        <begin position="31"/>
        <end position="53"/>
    </location>
</feature>
<organism evidence="4 5">
    <name type="scientific">[Candida] arabinofermentans NRRL YB-2248</name>
    <dbReference type="NCBI Taxonomy" id="983967"/>
    <lineage>
        <taxon>Eukaryota</taxon>
        <taxon>Fungi</taxon>
        <taxon>Dikarya</taxon>
        <taxon>Ascomycota</taxon>
        <taxon>Saccharomycotina</taxon>
        <taxon>Pichiomycetes</taxon>
        <taxon>Pichiales</taxon>
        <taxon>Pichiaceae</taxon>
        <taxon>Ogataea</taxon>
        <taxon>Ogataea/Candida clade</taxon>
    </lineage>
</organism>
<dbReference type="Proteomes" id="UP000094801">
    <property type="component" value="Unassembled WGS sequence"/>
</dbReference>
<evidence type="ECO:0000313" key="5">
    <source>
        <dbReference type="Proteomes" id="UP000094801"/>
    </source>
</evidence>
<gene>
    <name evidence="4" type="ORF">CANARDRAFT_7933</name>
</gene>
<dbReference type="STRING" id="983967.A0A1E4T0Q4"/>
<keyword evidence="1" id="KW-0863">Zinc-finger</keyword>
<dbReference type="OrthoDB" id="299997at2759"/>
<feature type="compositionally biased region" description="Polar residues" evidence="2">
    <location>
        <begin position="1"/>
        <end position="18"/>
    </location>
</feature>
<evidence type="ECO:0000256" key="1">
    <source>
        <dbReference type="PROSITE-ProRule" id="PRU00175"/>
    </source>
</evidence>
<evidence type="ECO:0000259" key="3">
    <source>
        <dbReference type="PROSITE" id="PS50089"/>
    </source>
</evidence>
<dbReference type="SUPFAM" id="SSF57850">
    <property type="entry name" value="RING/U-box"/>
    <property type="match status" value="1"/>
</dbReference>
<reference evidence="5" key="1">
    <citation type="submission" date="2016-04" db="EMBL/GenBank/DDBJ databases">
        <title>Comparative genomics of biotechnologically important yeasts.</title>
        <authorList>
            <consortium name="DOE Joint Genome Institute"/>
            <person name="Riley R."/>
            <person name="Haridas S."/>
            <person name="Wolfe K.H."/>
            <person name="Lopes M.R."/>
            <person name="Hittinger C.T."/>
            <person name="Goker M."/>
            <person name="Salamov A."/>
            <person name="Wisecaver J."/>
            <person name="Long T.M."/>
            <person name="Aerts A.L."/>
            <person name="Barry K."/>
            <person name="Choi C."/>
            <person name="Clum A."/>
            <person name="Coughlan A.Y."/>
            <person name="Deshpande S."/>
            <person name="Douglass A.P."/>
            <person name="Hanson S.J."/>
            <person name="Klenk H.-P."/>
            <person name="Labutti K."/>
            <person name="Lapidus A."/>
            <person name="Lindquist E."/>
            <person name="Lipzen A."/>
            <person name="Meier-Kolthoff J.P."/>
            <person name="Ohm R.A."/>
            <person name="Otillar R.P."/>
            <person name="Pangilinan J."/>
            <person name="Peng Y."/>
            <person name="Rokas A."/>
            <person name="Rosa C.A."/>
            <person name="Scheuner C."/>
            <person name="Sibirny A.A."/>
            <person name="Slot J.C."/>
            <person name="Stielow J.B."/>
            <person name="Sun H."/>
            <person name="Kurtzman C.P."/>
            <person name="Blackwell M."/>
            <person name="Grigoriev I.V."/>
            <person name="Jeffries T.W."/>
        </authorList>
    </citation>
    <scope>NUCLEOTIDE SEQUENCE [LARGE SCALE GENOMIC DNA]</scope>
    <source>
        <strain evidence="5">NRRL YB-2248</strain>
    </source>
</reference>
<dbReference type="PROSITE" id="PS50089">
    <property type="entry name" value="ZF_RING_2"/>
    <property type="match status" value="1"/>
</dbReference>
<feature type="region of interest" description="Disordered" evidence="2">
    <location>
        <begin position="1"/>
        <end position="66"/>
    </location>
</feature>
<dbReference type="InterPro" id="IPR001841">
    <property type="entry name" value="Znf_RING"/>
</dbReference>
<protein>
    <recommendedName>
        <fullName evidence="3">RING-type domain-containing protein</fullName>
    </recommendedName>
</protein>